<organism evidence="2 3">
    <name type="scientific">Cuscuta epithymum</name>
    <dbReference type="NCBI Taxonomy" id="186058"/>
    <lineage>
        <taxon>Eukaryota</taxon>
        <taxon>Viridiplantae</taxon>
        <taxon>Streptophyta</taxon>
        <taxon>Embryophyta</taxon>
        <taxon>Tracheophyta</taxon>
        <taxon>Spermatophyta</taxon>
        <taxon>Magnoliopsida</taxon>
        <taxon>eudicotyledons</taxon>
        <taxon>Gunneridae</taxon>
        <taxon>Pentapetalae</taxon>
        <taxon>asterids</taxon>
        <taxon>lamiids</taxon>
        <taxon>Solanales</taxon>
        <taxon>Convolvulaceae</taxon>
        <taxon>Cuscuteae</taxon>
        <taxon>Cuscuta</taxon>
        <taxon>Cuscuta subgen. Cuscuta</taxon>
    </lineage>
</organism>
<dbReference type="PANTHER" id="PTHR35130:SF1">
    <property type="entry name" value="MEDIATOR OF RNA POLYMERASE II TRANSCRIPTION SUBUNIT 16"/>
    <property type="match status" value="1"/>
</dbReference>
<evidence type="ECO:0000313" key="2">
    <source>
        <dbReference type="EMBL" id="CAH9065218.1"/>
    </source>
</evidence>
<sequence length="583" mass="65906">MEARLDNLRWSHQQNMELMAAILARLDAEDRSKRRSHALRRSQEPQKKSRTVSHHKSAKYPEIAIDQEWSRRRSHASDTSQHKSRTSSQKESRTISSSSPSEISSHPSQSRIFSQQSQSLTKSRNSQTYSIEINSSTIKTRGEYSTSTANSSGPLALTQAEVSSSQVSLILESHSSSTLAIASEKGSPGTTQTTINTELEPVVPSVKETEPEEEDNDKSSVHLGPEAGAIARSLTCDNLSSWNNNSKDWNSLRGSELPSSSKIGTKELGLMYLVKKELILYSRPQCCLVPGLLHTSKDYANLKIVWIFPLFVSRNQVKMDSPFEEQALAERFWWNMPMGVVWRNDVRYTRSAAEDGIVLLKSIMKVNHNSMGEKSNVVETMGRSRISDKQIKVDVQDMNTNSATVVLEFVLEYQWGRIYADLDSIIQAASIMITQNEQVRDLSVKLEIVNGMQAEVIAQPYKMVFCFKDSEVNCSSCGILTEYKIVDIVGNIKMEPYLFGSRKLEANPVREARRIQECFYRGLFIFENKRNSFIFEKYFDAKGTEARKSEGRIYITEEVVSDIIQITKLFSTKSIIGSSCNYR</sequence>
<feature type="compositionally biased region" description="Low complexity" evidence="1">
    <location>
        <begin position="94"/>
        <end position="119"/>
    </location>
</feature>
<comment type="caution">
    <text evidence="2">The sequence shown here is derived from an EMBL/GenBank/DDBJ whole genome shotgun (WGS) entry which is preliminary data.</text>
</comment>
<accession>A0AAV0C6Y9</accession>
<proteinExistence type="predicted"/>
<feature type="region of interest" description="Disordered" evidence="1">
    <location>
        <begin position="201"/>
        <end position="223"/>
    </location>
</feature>
<keyword evidence="3" id="KW-1185">Reference proteome</keyword>
<reference evidence="2" key="1">
    <citation type="submission" date="2022-07" db="EMBL/GenBank/DDBJ databases">
        <authorList>
            <person name="Macas J."/>
            <person name="Novak P."/>
            <person name="Neumann P."/>
        </authorList>
    </citation>
    <scope>NUCLEOTIDE SEQUENCE</scope>
</reference>
<dbReference type="AlphaFoldDB" id="A0AAV0C6Y9"/>
<feature type="region of interest" description="Disordered" evidence="1">
    <location>
        <begin position="30"/>
        <end position="128"/>
    </location>
</feature>
<evidence type="ECO:0000313" key="3">
    <source>
        <dbReference type="Proteomes" id="UP001152523"/>
    </source>
</evidence>
<evidence type="ECO:0000256" key="1">
    <source>
        <dbReference type="SAM" id="MobiDB-lite"/>
    </source>
</evidence>
<dbReference type="EMBL" id="CAMAPF010000011">
    <property type="protein sequence ID" value="CAH9065218.1"/>
    <property type="molecule type" value="Genomic_DNA"/>
</dbReference>
<dbReference type="Proteomes" id="UP001152523">
    <property type="component" value="Unassembled WGS sequence"/>
</dbReference>
<dbReference type="PANTHER" id="PTHR35130">
    <property type="entry name" value="MEDIATOR OF RNA POLYMERASE II TRANSCRIPTION SUBUNIT 16"/>
    <property type="match status" value="1"/>
</dbReference>
<dbReference type="InterPro" id="IPR038836">
    <property type="entry name" value="MED16"/>
</dbReference>
<gene>
    <name evidence="2" type="ORF">CEPIT_LOCUS2257</name>
</gene>
<name>A0AAV0C6Y9_9ASTE</name>
<dbReference type="GO" id="GO:0016592">
    <property type="term" value="C:mediator complex"/>
    <property type="evidence" value="ECO:0007669"/>
    <property type="project" value="InterPro"/>
</dbReference>
<feature type="compositionally biased region" description="Basic residues" evidence="1">
    <location>
        <begin position="48"/>
        <end position="58"/>
    </location>
</feature>
<dbReference type="GO" id="GO:0006355">
    <property type="term" value="P:regulation of DNA-templated transcription"/>
    <property type="evidence" value="ECO:0007669"/>
    <property type="project" value="InterPro"/>
</dbReference>
<protein>
    <submittedName>
        <fullName evidence="2">Uncharacterized protein</fullName>
    </submittedName>
</protein>